<dbReference type="InterPro" id="IPR015813">
    <property type="entry name" value="Pyrv/PenolPyrv_kinase-like_dom"/>
</dbReference>
<dbReference type="Gene3D" id="3.50.30.10">
    <property type="entry name" value="Phosphohistidine domain"/>
    <property type="match status" value="1"/>
</dbReference>
<evidence type="ECO:0000259" key="2">
    <source>
        <dbReference type="Pfam" id="PF02896"/>
    </source>
</evidence>
<dbReference type="SUPFAM" id="SSF56059">
    <property type="entry name" value="Glutathione synthetase ATP-binding domain-like"/>
    <property type="match status" value="1"/>
</dbReference>
<evidence type="ECO:0000256" key="1">
    <source>
        <dbReference type="PIRNR" id="PIRNR000853"/>
    </source>
</evidence>
<dbReference type="Pfam" id="PF02896">
    <property type="entry name" value="PEP-utilizers_C"/>
    <property type="match status" value="1"/>
</dbReference>
<dbReference type="SUPFAM" id="SSF52009">
    <property type="entry name" value="Phosphohistidine domain"/>
    <property type="match status" value="1"/>
</dbReference>
<dbReference type="SUPFAM" id="SSF51621">
    <property type="entry name" value="Phosphoenolpyruvate/pyruvate domain"/>
    <property type="match status" value="1"/>
</dbReference>
<dbReference type="Gene3D" id="3.30.470.20">
    <property type="entry name" value="ATP-grasp fold, B domain"/>
    <property type="match status" value="1"/>
</dbReference>
<dbReference type="Proteomes" id="UP001470230">
    <property type="component" value="Unassembled WGS sequence"/>
</dbReference>
<keyword evidence="4" id="KW-1185">Reference proteome</keyword>
<gene>
    <name evidence="3" type="ORF">M9Y10_029181</name>
</gene>
<comment type="caution">
    <text evidence="3">The sequence shown here is derived from an EMBL/GenBank/DDBJ whole genome shotgun (WGS) entry which is preliminary data.</text>
</comment>
<dbReference type="Gene3D" id="1.10.189.10">
    <property type="entry name" value="Pyruvate Phosphate Dikinase, domain 2"/>
    <property type="match status" value="1"/>
</dbReference>
<sequence length="898" mass="99122">MNIDPVINLSDISSIYDKTKSWQQVKSMCGTKAVNLTIASINSTGFSTPKGFVITKNGFDVISNPMSFISSATNSTKLNSKSALPSAIWDKVIEQIRKIEDSTKLKYGGENPLFFALNNVSPSPGSIFVGMNDYTVRMFEKRTKNRSYAYYCYSKYIRSYGILVLNAPANEFDQLFDNYMSSRNIPTISKFNSLDWIQITKLYKSVIVRYSGVPFPQDSLEQLKQLIIASVSQYRSENSTSYRSFVQDDSTIGPSTLITVMSCNVCNDKSCVGVASSHNLITGEPKISGIFGSGAVVEDIAEEIFPIKPIEDLNGSFPDSYKTLKNSLENMTKIFKEPITVRFVIEEGQLTIVSIRRSTFSGFARFHATVSIVDSKLTTTKEAISAIYPSDMRSIVNPKIKGFPRSSFCSGVSSTHGAATGIISMSNSDTITKAKRGQKVVYVKKRFCHSDINALINSDGLVTVNGGLYSSSMYYSNILCKPSAIGCQNLMFDDAALTITCGNITASIGDEITIENGKVYMGALPLILPDKITDEAVNKVLKWIDEVRSGHINVFTSVTSLDDVILSQKGGADGIGLFRIENFITNDREAITSFFETKDKKIAVEIEDRLCSSFSDLFAAAGSKTVTIQLLDDNLSSFLTSPDDLTEQIATLKTHKKHSSEFNSDDLLNQLQEELNHVLRIIDRNPLLSGLHGTRLYLESPQLFSLQVRSILRGANASRRRGAEPHIRIMLPIVNDAEEVVKLDAILNDLMIEFDEMADIGAMIECPRACYIGPDLAEVCQFISFNSDTLHEMTFGMCKEDAEANFLNTYEDLRILPQSPFVTIDQKGVGRLMKTCIDEAKDVKNDTIVCITGNNCFDVSSVDFCYNIGIDTITCKPLMAPVARLCAAQAVISKEEST</sequence>
<proteinExistence type="inferred from homology"/>
<reference evidence="3 4" key="1">
    <citation type="submission" date="2024-04" db="EMBL/GenBank/DDBJ databases">
        <title>Tritrichomonas musculus Genome.</title>
        <authorList>
            <person name="Alves-Ferreira E."/>
            <person name="Grigg M."/>
            <person name="Lorenzi H."/>
            <person name="Galac M."/>
        </authorList>
    </citation>
    <scope>NUCLEOTIDE SEQUENCE [LARGE SCALE GENOMIC DNA]</scope>
    <source>
        <strain evidence="3 4">EAF2021</strain>
    </source>
</reference>
<comment type="similarity">
    <text evidence="1">Belongs to the PEP-utilizing enzyme family.</text>
</comment>
<feature type="domain" description="PEP-utilising enzyme C-terminal" evidence="2">
    <location>
        <begin position="543"/>
        <end position="890"/>
    </location>
</feature>
<comment type="catalytic activity">
    <reaction evidence="1">
        <text>pyruvate + phosphate + ATP = phosphoenolpyruvate + AMP + diphosphate + H(+)</text>
        <dbReference type="Rhea" id="RHEA:10756"/>
        <dbReference type="ChEBI" id="CHEBI:15361"/>
        <dbReference type="ChEBI" id="CHEBI:15378"/>
        <dbReference type="ChEBI" id="CHEBI:30616"/>
        <dbReference type="ChEBI" id="CHEBI:33019"/>
        <dbReference type="ChEBI" id="CHEBI:43474"/>
        <dbReference type="ChEBI" id="CHEBI:58702"/>
        <dbReference type="ChEBI" id="CHEBI:456215"/>
        <dbReference type="EC" id="2.7.9.1"/>
    </reaction>
</comment>
<dbReference type="InterPro" id="IPR010121">
    <property type="entry name" value="Pyruvate_phosphate_dikinase"/>
</dbReference>
<dbReference type="PANTHER" id="PTHR22931:SF9">
    <property type="entry name" value="PYRUVATE, PHOSPHATE DIKINASE 1, CHLOROPLASTIC"/>
    <property type="match status" value="1"/>
</dbReference>
<dbReference type="InterPro" id="IPR036637">
    <property type="entry name" value="Phosphohistidine_dom_sf"/>
</dbReference>
<dbReference type="Gene3D" id="3.30.1490.20">
    <property type="entry name" value="ATP-grasp fold, A domain"/>
    <property type="match status" value="1"/>
</dbReference>
<comment type="cofactor">
    <cofactor evidence="1">
        <name>Mg(2+)</name>
        <dbReference type="ChEBI" id="CHEBI:18420"/>
    </cofactor>
</comment>
<dbReference type="EMBL" id="JAPFFF010000004">
    <property type="protein sequence ID" value="KAK8891959.1"/>
    <property type="molecule type" value="Genomic_DNA"/>
</dbReference>
<dbReference type="InterPro" id="IPR040442">
    <property type="entry name" value="Pyrv_kinase-like_dom_sf"/>
</dbReference>
<protein>
    <recommendedName>
        <fullName evidence="1">Pyruvate, phosphate dikinase</fullName>
        <ecNumber evidence="1">2.7.9.1</ecNumber>
    </recommendedName>
</protein>
<dbReference type="PANTHER" id="PTHR22931">
    <property type="entry name" value="PHOSPHOENOLPYRUVATE DIKINASE-RELATED"/>
    <property type="match status" value="1"/>
</dbReference>
<dbReference type="Gene3D" id="1.20.80.30">
    <property type="match status" value="1"/>
</dbReference>
<dbReference type="InterPro" id="IPR000121">
    <property type="entry name" value="PEP_util_C"/>
</dbReference>
<organism evidence="3 4">
    <name type="scientific">Tritrichomonas musculus</name>
    <dbReference type="NCBI Taxonomy" id="1915356"/>
    <lineage>
        <taxon>Eukaryota</taxon>
        <taxon>Metamonada</taxon>
        <taxon>Parabasalia</taxon>
        <taxon>Tritrichomonadida</taxon>
        <taxon>Tritrichomonadidae</taxon>
        <taxon>Tritrichomonas</taxon>
    </lineage>
</organism>
<name>A0ABR2KLE9_9EUKA</name>
<evidence type="ECO:0000313" key="4">
    <source>
        <dbReference type="Proteomes" id="UP001470230"/>
    </source>
</evidence>
<evidence type="ECO:0000313" key="3">
    <source>
        <dbReference type="EMBL" id="KAK8891959.1"/>
    </source>
</evidence>
<dbReference type="EC" id="2.7.9.1" evidence="1"/>
<accession>A0ABR2KLE9</accession>
<dbReference type="PIRSF" id="PIRSF000853">
    <property type="entry name" value="PPDK"/>
    <property type="match status" value="1"/>
</dbReference>
<dbReference type="Gene3D" id="3.20.20.60">
    <property type="entry name" value="Phosphoenolpyruvate-binding domains"/>
    <property type="match status" value="1"/>
</dbReference>
<dbReference type="InterPro" id="IPR013815">
    <property type="entry name" value="ATP_grasp_subdomain_1"/>
</dbReference>